<evidence type="ECO:0000256" key="1">
    <source>
        <dbReference type="ARBA" id="ARBA00010928"/>
    </source>
</evidence>
<evidence type="ECO:0000313" key="5">
    <source>
        <dbReference type="EMBL" id="MBC6468160.1"/>
    </source>
</evidence>
<feature type="domain" description="Gfo/Idh/MocA-like oxidoreductase N-terminal" evidence="3">
    <location>
        <begin position="6"/>
        <end position="121"/>
    </location>
</feature>
<sequence>MTDTPIRWGILGTGGIARVFTEDLLLLPDHEVVAVGSRAAHTAEAFAERHGIPRAHGSYEDLAADDQVDVVYVATPHSGHYPAALTCLEAGRAVLVEKPFTTGAADAERLIAVAGERGLFAMEAMWTRFNPLITRLRTLVAEGAIGEITSIYADFSFASVFDPAHRLWAPELAGGALLDLGIYPVSFAWMLLGPPDTVQATAATAPTGVDSNTGVLLGYASGAVALLHCGLMSDTPRTATVTGTRGRIEVGAPFFRPTSMTLHRRDAEPETFTAELDGHGYTYQAAEVARCLRAGELESPAMPLTETLAIIGTLDTIAARLDRSEAARVPGVDVAGSAS</sequence>
<dbReference type="Pfam" id="PF22725">
    <property type="entry name" value="GFO_IDH_MocA_C3"/>
    <property type="match status" value="1"/>
</dbReference>
<evidence type="ECO:0000259" key="3">
    <source>
        <dbReference type="Pfam" id="PF01408"/>
    </source>
</evidence>
<dbReference type="Pfam" id="PF01408">
    <property type="entry name" value="GFO_IDH_MocA"/>
    <property type="match status" value="1"/>
</dbReference>
<proteinExistence type="inferred from homology"/>
<dbReference type="InterPro" id="IPR036291">
    <property type="entry name" value="NAD(P)-bd_dom_sf"/>
</dbReference>
<evidence type="ECO:0000259" key="4">
    <source>
        <dbReference type="Pfam" id="PF22725"/>
    </source>
</evidence>
<accession>A0ABR7LUM7</accession>
<dbReference type="InterPro" id="IPR050984">
    <property type="entry name" value="Gfo/Idh/MocA_domain"/>
</dbReference>
<dbReference type="InterPro" id="IPR000683">
    <property type="entry name" value="Gfo/Idh/MocA-like_OxRdtase_N"/>
</dbReference>
<protein>
    <submittedName>
        <fullName evidence="5">Gfo/Idh/MocA family oxidoreductase</fullName>
    </submittedName>
</protein>
<comment type="caution">
    <text evidence="5">The sequence shown here is derived from an EMBL/GenBank/DDBJ whole genome shotgun (WGS) entry which is preliminary data.</text>
</comment>
<dbReference type="Gene3D" id="3.30.360.10">
    <property type="entry name" value="Dihydrodipicolinate Reductase, domain 2"/>
    <property type="match status" value="1"/>
</dbReference>
<gene>
    <name evidence="5" type="ORF">HKK74_22080</name>
</gene>
<dbReference type="RefSeq" id="WP_187245172.1">
    <property type="nucleotide sequence ID" value="NZ_BAAAOK010000019.1"/>
</dbReference>
<organism evidence="5 6">
    <name type="scientific">Actinomadura alba</name>
    <dbReference type="NCBI Taxonomy" id="406431"/>
    <lineage>
        <taxon>Bacteria</taxon>
        <taxon>Bacillati</taxon>
        <taxon>Actinomycetota</taxon>
        <taxon>Actinomycetes</taxon>
        <taxon>Streptosporangiales</taxon>
        <taxon>Thermomonosporaceae</taxon>
        <taxon>Actinomadura</taxon>
    </lineage>
</organism>
<evidence type="ECO:0000256" key="2">
    <source>
        <dbReference type="ARBA" id="ARBA00023002"/>
    </source>
</evidence>
<name>A0ABR7LUM7_9ACTN</name>
<dbReference type="SUPFAM" id="SSF51735">
    <property type="entry name" value="NAD(P)-binding Rossmann-fold domains"/>
    <property type="match status" value="1"/>
</dbReference>
<comment type="similarity">
    <text evidence="1">Belongs to the Gfo/Idh/MocA family.</text>
</comment>
<dbReference type="SUPFAM" id="SSF55347">
    <property type="entry name" value="Glyceraldehyde-3-phosphate dehydrogenase-like, C-terminal domain"/>
    <property type="match status" value="1"/>
</dbReference>
<reference evidence="5 6" key="1">
    <citation type="submission" date="2020-06" db="EMBL/GenBank/DDBJ databases">
        <title>Actinomadura xiongansis sp. nov., isolated from soil of Baiyangdian.</title>
        <authorList>
            <person name="Zhang X."/>
        </authorList>
    </citation>
    <scope>NUCLEOTIDE SEQUENCE [LARGE SCALE GENOMIC DNA]</scope>
    <source>
        <strain evidence="5 6">HBUM206468</strain>
    </source>
</reference>
<dbReference type="PANTHER" id="PTHR22604">
    <property type="entry name" value="OXIDOREDUCTASES"/>
    <property type="match status" value="1"/>
</dbReference>
<keyword evidence="6" id="KW-1185">Reference proteome</keyword>
<keyword evidence="2" id="KW-0560">Oxidoreductase</keyword>
<evidence type="ECO:0000313" key="6">
    <source>
        <dbReference type="Proteomes" id="UP000805614"/>
    </source>
</evidence>
<dbReference type="Proteomes" id="UP000805614">
    <property type="component" value="Unassembled WGS sequence"/>
</dbReference>
<dbReference type="EMBL" id="JABVEC010000017">
    <property type="protein sequence ID" value="MBC6468160.1"/>
    <property type="molecule type" value="Genomic_DNA"/>
</dbReference>
<dbReference type="InterPro" id="IPR055170">
    <property type="entry name" value="GFO_IDH_MocA-like_dom"/>
</dbReference>
<feature type="domain" description="GFO/IDH/MocA-like oxidoreductase" evidence="4">
    <location>
        <begin position="134"/>
        <end position="249"/>
    </location>
</feature>
<dbReference type="Gene3D" id="3.40.50.720">
    <property type="entry name" value="NAD(P)-binding Rossmann-like Domain"/>
    <property type="match status" value="1"/>
</dbReference>
<dbReference type="PANTHER" id="PTHR22604:SF105">
    <property type="entry name" value="TRANS-1,2-DIHYDROBENZENE-1,2-DIOL DEHYDROGENASE"/>
    <property type="match status" value="1"/>
</dbReference>